<evidence type="ECO:0000313" key="2">
    <source>
        <dbReference type="Proteomes" id="UP001331761"/>
    </source>
</evidence>
<protein>
    <submittedName>
        <fullName evidence="1">Uncharacterized protein</fullName>
    </submittedName>
</protein>
<accession>A0AAN8FVZ1</accession>
<keyword evidence="2" id="KW-1185">Reference proteome</keyword>
<gene>
    <name evidence="1" type="ORF">GCK32_012573</name>
</gene>
<evidence type="ECO:0000313" key="1">
    <source>
        <dbReference type="EMBL" id="KAK5982340.1"/>
    </source>
</evidence>
<name>A0AAN8FVZ1_TRICO</name>
<proteinExistence type="predicted"/>
<organism evidence="1 2">
    <name type="scientific">Trichostrongylus colubriformis</name>
    <name type="common">Black scour worm</name>
    <dbReference type="NCBI Taxonomy" id="6319"/>
    <lineage>
        <taxon>Eukaryota</taxon>
        <taxon>Metazoa</taxon>
        <taxon>Ecdysozoa</taxon>
        <taxon>Nematoda</taxon>
        <taxon>Chromadorea</taxon>
        <taxon>Rhabditida</taxon>
        <taxon>Rhabditina</taxon>
        <taxon>Rhabditomorpha</taxon>
        <taxon>Strongyloidea</taxon>
        <taxon>Trichostrongylidae</taxon>
        <taxon>Trichostrongylus</taxon>
    </lineage>
</organism>
<comment type="caution">
    <text evidence="1">The sequence shown here is derived from an EMBL/GenBank/DDBJ whole genome shotgun (WGS) entry which is preliminary data.</text>
</comment>
<dbReference type="EMBL" id="WIXE01005255">
    <property type="protein sequence ID" value="KAK5982340.1"/>
    <property type="molecule type" value="Genomic_DNA"/>
</dbReference>
<dbReference type="AlphaFoldDB" id="A0AAN8FVZ1"/>
<dbReference type="Proteomes" id="UP001331761">
    <property type="component" value="Unassembled WGS sequence"/>
</dbReference>
<sequence>MHEVISGNSSDANSSYQSLVDKTDSIFDTCPLILYNHLDAELLPFYHPKYNPKKNCKVYKPITKLVDGYVSLRRNTSEHMCKARSLLFQRQKLI</sequence>
<reference evidence="1 2" key="1">
    <citation type="submission" date="2019-10" db="EMBL/GenBank/DDBJ databases">
        <title>Assembly and Annotation for the nematode Trichostrongylus colubriformis.</title>
        <authorList>
            <person name="Martin J."/>
        </authorList>
    </citation>
    <scope>NUCLEOTIDE SEQUENCE [LARGE SCALE GENOMIC DNA]</scope>
    <source>
        <strain evidence="1">G859</strain>
        <tissue evidence="1">Whole worm</tissue>
    </source>
</reference>